<dbReference type="EMBL" id="JADEWL010000187">
    <property type="protein sequence ID" value="MBE9216646.1"/>
    <property type="molecule type" value="Genomic_DNA"/>
</dbReference>
<comment type="caution">
    <text evidence="1">The sequence shown here is derived from an EMBL/GenBank/DDBJ whole genome shotgun (WGS) entry which is preliminary data.</text>
</comment>
<reference evidence="1" key="1">
    <citation type="submission" date="2020-10" db="EMBL/GenBank/DDBJ databases">
        <authorList>
            <person name="Castelo-Branco R."/>
            <person name="Eusebio N."/>
            <person name="Adriana R."/>
            <person name="Vieira A."/>
            <person name="Brugerolle De Fraissinette N."/>
            <person name="Rezende De Castro R."/>
            <person name="Schneider M.P."/>
            <person name="Vasconcelos V."/>
            <person name="Leao P.N."/>
        </authorList>
    </citation>
    <scope>NUCLEOTIDE SEQUENCE</scope>
    <source>
        <strain evidence="1">LEGE 06105</strain>
    </source>
</reference>
<keyword evidence="2" id="KW-1185">Reference proteome</keyword>
<sequence length="511" mass="58091">MNIWQNLVKTAVVGTQRQELKIITQNNQFDEVFNSLDMNDRQGSLLAAAGTISLYQQAGKLITIEHKITSKTCELDDLPYCNQLSEQHLQMMLSGEYSAFLPEWLKITAKAGKLVSPKYLPELLTLGKRQHYLRKDILAVLGKRGIWLAAQNPEWNYAISENTDKIWKSGSLESKKKLLTELRQSQAAKGRKQLQNIWSKEKSQERASLLETLEVSLSIEDETFLEEALDDKSKLVRDAAARLLLQIPESKLVKRMIERVRPLLNLDNNNLEVTLPNKCTLEMTQDGIDESKYIPSLGEKASLLLQMLGCVPPNILSNDWRKNPDELIKIVATSKWEKLFLEAWVMATIRSKDTAWAEALLKVTAKLCQHLSNTDDLIQALLNILSDSQAQNLILDVLLQFPNIPFNSANPAFALLINTPYIWNQELSQAVISSIKNYLESNHQVNNWQFSSALEKFSLQIDASTYHHAADNLTFETTENIHKSVIDAIDNFLVKLQFRYEIIKALNSVET</sequence>
<evidence type="ECO:0000313" key="1">
    <source>
        <dbReference type="EMBL" id="MBE9216646.1"/>
    </source>
</evidence>
<dbReference type="InterPro" id="IPR043746">
    <property type="entry name" value="DUF5691"/>
</dbReference>
<evidence type="ECO:0000313" key="2">
    <source>
        <dbReference type="Proteomes" id="UP000620559"/>
    </source>
</evidence>
<dbReference type="InterPro" id="IPR016024">
    <property type="entry name" value="ARM-type_fold"/>
</dbReference>
<dbReference type="Pfam" id="PF18944">
    <property type="entry name" value="DUF5691"/>
    <property type="match status" value="1"/>
</dbReference>
<proteinExistence type="predicted"/>
<dbReference type="AlphaFoldDB" id="A0A8J7K466"/>
<dbReference type="RefSeq" id="WP_193925325.1">
    <property type="nucleotide sequence ID" value="NZ_JADEWL010000187.1"/>
</dbReference>
<dbReference type="Proteomes" id="UP000620559">
    <property type="component" value="Unassembled WGS sequence"/>
</dbReference>
<gene>
    <name evidence="1" type="ORF">IQ247_28975</name>
</gene>
<accession>A0A8J7K466</accession>
<dbReference type="SUPFAM" id="SSF48371">
    <property type="entry name" value="ARM repeat"/>
    <property type="match status" value="1"/>
</dbReference>
<protein>
    <submittedName>
        <fullName evidence="1">Uncharacterized protein</fullName>
    </submittedName>
</protein>
<name>A0A8J7K466_9CYAN</name>
<organism evidence="1 2">
    <name type="scientific">Plectonema cf. radiosum LEGE 06105</name>
    <dbReference type="NCBI Taxonomy" id="945769"/>
    <lineage>
        <taxon>Bacteria</taxon>
        <taxon>Bacillati</taxon>
        <taxon>Cyanobacteriota</taxon>
        <taxon>Cyanophyceae</taxon>
        <taxon>Oscillatoriophycideae</taxon>
        <taxon>Oscillatoriales</taxon>
        <taxon>Microcoleaceae</taxon>
        <taxon>Plectonema</taxon>
    </lineage>
</organism>